<evidence type="ECO:0000256" key="2">
    <source>
        <dbReference type="ARBA" id="ARBA00023125"/>
    </source>
</evidence>
<evidence type="ECO:0000256" key="3">
    <source>
        <dbReference type="ARBA" id="ARBA00023163"/>
    </source>
</evidence>
<evidence type="ECO:0000256" key="1">
    <source>
        <dbReference type="ARBA" id="ARBA00023015"/>
    </source>
</evidence>
<dbReference type="Proteomes" id="UP000005207">
    <property type="component" value="Linkage group LG6"/>
</dbReference>
<dbReference type="AlphaFoldDB" id="A0A669FA06"/>
<evidence type="ECO:0000313" key="5">
    <source>
        <dbReference type="Ensembl" id="ENSONIP00000081642.1"/>
    </source>
</evidence>
<dbReference type="GO" id="GO:0003677">
    <property type="term" value="F:DNA binding"/>
    <property type="evidence" value="ECO:0007669"/>
    <property type="project" value="UniProtKB-KW"/>
</dbReference>
<proteinExistence type="predicted"/>
<accession>A0A669FA06</accession>
<evidence type="ECO:0000256" key="4">
    <source>
        <dbReference type="ARBA" id="ARBA00023242"/>
    </source>
</evidence>
<keyword evidence="1" id="KW-0805">Transcription regulation</keyword>
<keyword evidence="2" id="KW-0238">DNA-binding</keyword>
<sequence length="103" mass="11831">MGRNRLMKMASLCKRQQCTIERRGFRQELDSWRHKLIHCVGFESILEGLFGPGLVKDITLFQGKHAKQTNQHLQIQLYTNAPTIVSNANGSLSYQVFGSWHTK</sequence>
<dbReference type="GO" id="GO:0005634">
    <property type="term" value="C:nucleus"/>
    <property type="evidence" value="ECO:0007669"/>
    <property type="project" value="TreeGrafter"/>
</dbReference>
<keyword evidence="3" id="KW-0804">Transcription</keyword>
<reference evidence="5" key="2">
    <citation type="submission" date="2025-08" db="UniProtKB">
        <authorList>
            <consortium name="Ensembl"/>
        </authorList>
    </citation>
    <scope>IDENTIFICATION</scope>
</reference>
<name>A0A669FA06_ORENI</name>
<dbReference type="GeneTree" id="ENSGT00940000162611"/>
<dbReference type="InParanoid" id="A0A669FA06"/>
<dbReference type="OMA" id="LMTHDTH"/>
<dbReference type="GO" id="GO:0006357">
    <property type="term" value="P:regulation of transcription by RNA polymerase II"/>
    <property type="evidence" value="ECO:0007669"/>
    <property type="project" value="TreeGrafter"/>
</dbReference>
<keyword evidence="4" id="KW-0539">Nucleus</keyword>
<dbReference type="PANTHER" id="PTHR21545">
    <property type="entry name" value="TRANSCRIPTION FACTOR MLR1/2"/>
    <property type="match status" value="1"/>
</dbReference>
<reference evidence="6" key="1">
    <citation type="submission" date="2012-01" db="EMBL/GenBank/DDBJ databases">
        <title>The Genome Sequence of Oreochromis niloticus (Nile Tilapia).</title>
        <authorList>
            <consortium name="Broad Institute Genome Assembly Team"/>
            <consortium name="Broad Institute Sequencing Platform"/>
            <person name="Di Palma F."/>
            <person name="Johnson J."/>
            <person name="Lander E.S."/>
            <person name="Lindblad-Toh K."/>
        </authorList>
    </citation>
    <scope>NUCLEOTIDE SEQUENCE [LARGE SCALE GENOMIC DNA]</scope>
</reference>
<protein>
    <submittedName>
        <fullName evidence="5">Uncharacterized protein</fullName>
    </submittedName>
</protein>
<dbReference type="Ensembl" id="ENSONIT00000069514.1">
    <property type="protein sequence ID" value="ENSONIP00000081642.1"/>
    <property type="gene ID" value="ENSONIG00000037769.1"/>
</dbReference>
<evidence type="ECO:0000313" key="6">
    <source>
        <dbReference type="Proteomes" id="UP000005207"/>
    </source>
</evidence>
<dbReference type="PANTHER" id="PTHR21545:SF14">
    <property type="entry name" value="LIGAND-DEPENDENT COREPRESSOR"/>
    <property type="match status" value="1"/>
</dbReference>
<reference evidence="5" key="3">
    <citation type="submission" date="2025-09" db="UniProtKB">
        <authorList>
            <consortium name="Ensembl"/>
        </authorList>
    </citation>
    <scope>IDENTIFICATION</scope>
</reference>
<organism evidence="5 6">
    <name type="scientific">Oreochromis niloticus</name>
    <name type="common">Nile tilapia</name>
    <name type="synonym">Tilapia nilotica</name>
    <dbReference type="NCBI Taxonomy" id="8128"/>
    <lineage>
        <taxon>Eukaryota</taxon>
        <taxon>Metazoa</taxon>
        <taxon>Chordata</taxon>
        <taxon>Craniata</taxon>
        <taxon>Vertebrata</taxon>
        <taxon>Euteleostomi</taxon>
        <taxon>Actinopterygii</taxon>
        <taxon>Neopterygii</taxon>
        <taxon>Teleostei</taxon>
        <taxon>Neoteleostei</taxon>
        <taxon>Acanthomorphata</taxon>
        <taxon>Ovalentaria</taxon>
        <taxon>Cichlomorphae</taxon>
        <taxon>Cichliformes</taxon>
        <taxon>Cichlidae</taxon>
        <taxon>African cichlids</taxon>
        <taxon>Pseudocrenilabrinae</taxon>
        <taxon>Oreochromini</taxon>
        <taxon>Oreochromis</taxon>
    </lineage>
</organism>
<keyword evidence="6" id="KW-1185">Reference proteome</keyword>